<dbReference type="GO" id="GO:0046872">
    <property type="term" value="F:metal ion binding"/>
    <property type="evidence" value="ECO:0007669"/>
    <property type="project" value="InterPro"/>
</dbReference>
<dbReference type="GO" id="GO:0034028">
    <property type="term" value="F:5-(carboxyamino)imidazole ribonucleotide synthase activity"/>
    <property type="evidence" value="ECO:0007669"/>
    <property type="project" value="UniProtKB-UniRule"/>
</dbReference>
<dbReference type="InterPro" id="IPR013815">
    <property type="entry name" value="ATP_grasp_subdomain_1"/>
</dbReference>
<keyword evidence="9" id="KW-1185">Reference proteome</keyword>
<comment type="pathway">
    <text evidence="5 6">Purine metabolism; IMP biosynthesis via de novo pathway; 5-amino-1-(5-phospho-D-ribosyl)imidazole-4-carboxylate from 5-amino-1-(5-phospho-D-ribosyl)imidazole (N5-CAIR route): step 1/2.</text>
</comment>
<evidence type="ECO:0000256" key="5">
    <source>
        <dbReference type="HAMAP-Rule" id="MF_01928"/>
    </source>
</evidence>
<dbReference type="HAMAP" id="MF_01928">
    <property type="entry name" value="PurK"/>
    <property type="match status" value="1"/>
</dbReference>
<evidence type="ECO:0000256" key="1">
    <source>
        <dbReference type="ARBA" id="ARBA00022598"/>
    </source>
</evidence>
<accession>A0A6L6YIV3</accession>
<feature type="binding site" evidence="5">
    <location>
        <begin position="153"/>
        <end position="159"/>
    </location>
    <ligand>
        <name>ATP</name>
        <dbReference type="ChEBI" id="CHEBI:30616"/>
    </ligand>
</feature>
<evidence type="ECO:0000259" key="7">
    <source>
        <dbReference type="PROSITE" id="PS50975"/>
    </source>
</evidence>
<dbReference type="SUPFAM" id="SSF52440">
    <property type="entry name" value="PreATP-grasp domain"/>
    <property type="match status" value="1"/>
</dbReference>
<sequence>MTDKPILPGSWLGLLGGGQLGRMFAQAAATMGYRVCVLEPDPNAPAAVVAEKHICAPYTDEKALEELASLCPAVTTEFENVPAQALEFLASKGVRTSPCANAVRVTQDRFDEKSFIRSALCPVAPHLLILSDHDCEEVTPDYFPAILKTARLGYDGKGQITVNDKRELLSAFEKLGRVRCVLEKRLPLFKEVSVIAARNRKGEVSVYPVCENYHRNGILAVSIMPARVDEESAKNARAIAERIINKLDYVGVLCTELFVLANGQLVANELAPRPHNSGHATIDACVCSQYEQQVRAMADLPLGSSEQISKSVMLNLLGDLWFDENEEIREPHWESVLDIPGLKLHLYGKKQPRHGRKMGHITCIASSEEEAMFKAQMAARLLGLELPE</sequence>
<dbReference type="RefSeq" id="WP_160335087.1">
    <property type="nucleotide sequence ID" value="NZ_CALPCR010000001.1"/>
</dbReference>
<dbReference type="AlphaFoldDB" id="A0A6L6YIV3"/>
<dbReference type="NCBIfam" id="NF004679">
    <property type="entry name" value="PRK06019.1-5"/>
    <property type="match status" value="1"/>
</dbReference>
<dbReference type="NCBIfam" id="NF004675">
    <property type="entry name" value="PRK06019.1-1"/>
    <property type="match status" value="1"/>
</dbReference>
<dbReference type="GO" id="GO:0006189">
    <property type="term" value="P:'de novo' IMP biosynthetic process"/>
    <property type="evidence" value="ECO:0007669"/>
    <property type="project" value="UniProtKB-UniRule"/>
</dbReference>
<protein>
    <recommendedName>
        <fullName evidence="5 6">N5-carboxyaminoimidazole ribonucleotide synthase</fullName>
        <shortName evidence="5 6">N5-CAIR synthase</shortName>
        <ecNumber evidence="5 6">6.3.4.18</ecNumber>
    </recommendedName>
    <alternativeName>
        <fullName evidence="5 6">5-(carboxyamino)imidazole ribonucleotide synthetase</fullName>
    </alternativeName>
</protein>
<comment type="caution">
    <text evidence="8">The sequence shown here is derived from an EMBL/GenBank/DDBJ whole genome shotgun (WGS) entry which is preliminary data.</text>
</comment>
<evidence type="ECO:0000256" key="2">
    <source>
        <dbReference type="ARBA" id="ARBA00022741"/>
    </source>
</evidence>
<dbReference type="Pfam" id="PF22660">
    <property type="entry name" value="RS_preATP-grasp-like"/>
    <property type="match status" value="1"/>
</dbReference>
<dbReference type="InterPro" id="IPR040686">
    <property type="entry name" value="PurK_C"/>
</dbReference>
<feature type="binding site" evidence="5">
    <location>
        <begin position="268"/>
        <end position="269"/>
    </location>
    <ligand>
        <name>ATP</name>
        <dbReference type="ChEBI" id="CHEBI:30616"/>
    </ligand>
</feature>
<dbReference type="PANTHER" id="PTHR11609:SF5">
    <property type="entry name" value="PHOSPHORIBOSYLAMINOIMIDAZOLE CARBOXYLASE"/>
    <property type="match status" value="1"/>
</dbReference>
<feature type="binding site" evidence="5">
    <location>
        <position position="109"/>
    </location>
    <ligand>
        <name>ATP</name>
        <dbReference type="ChEBI" id="CHEBI:30616"/>
    </ligand>
</feature>
<dbReference type="InterPro" id="IPR003135">
    <property type="entry name" value="ATP-grasp_carboxylate-amine"/>
</dbReference>
<dbReference type="Proteomes" id="UP000472580">
    <property type="component" value="Unassembled WGS sequence"/>
</dbReference>
<evidence type="ECO:0000313" key="8">
    <source>
        <dbReference type="EMBL" id="MVX56653.1"/>
    </source>
</evidence>
<name>A0A6L6YIV3_9BURK</name>
<evidence type="ECO:0000256" key="4">
    <source>
        <dbReference type="ARBA" id="ARBA00022840"/>
    </source>
</evidence>
<dbReference type="Gene3D" id="3.30.470.20">
    <property type="entry name" value="ATP-grasp fold, B domain"/>
    <property type="match status" value="1"/>
</dbReference>
<comment type="subunit">
    <text evidence="5 6">Homodimer.</text>
</comment>
<dbReference type="InterPro" id="IPR016185">
    <property type="entry name" value="PreATP-grasp_dom_sf"/>
</dbReference>
<organism evidence="8 9">
    <name type="scientific">Parasutterella muris</name>
    <dbReference type="NCBI Taxonomy" id="2565572"/>
    <lineage>
        <taxon>Bacteria</taxon>
        <taxon>Pseudomonadati</taxon>
        <taxon>Pseudomonadota</taxon>
        <taxon>Betaproteobacteria</taxon>
        <taxon>Burkholderiales</taxon>
        <taxon>Sutterellaceae</taxon>
        <taxon>Parasutterella</taxon>
    </lineage>
</organism>
<dbReference type="EMBL" id="WSRP01000013">
    <property type="protein sequence ID" value="MVX56653.1"/>
    <property type="molecule type" value="Genomic_DNA"/>
</dbReference>
<comment type="catalytic activity">
    <reaction evidence="5 6">
        <text>5-amino-1-(5-phospho-beta-D-ribosyl)imidazole + hydrogencarbonate + ATP = 5-carboxyamino-1-(5-phospho-D-ribosyl)imidazole + ADP + phosphate + 2 H(+)</text>
        <dbReference type="Rhea" id="RHEA:19317"/>
        <dbReference type="ChEBI" id="CHEBI:15378"/>
        <dbReference type="ChEBI" id="CHEBI:17544"/>
        <dbReference type="ChEBI" id="CHEBI:30616"/>
        <dbReference type="ChEBI" id="CHEBI:43474"/>
        <dbReference type="ChEBI" id="CHEBI:58730"/>
        <dbReference type="ChEBI" id="CHEBI:137981"/>
        <dbReference type="ChEBI" id="CHEBI:456216"/>
        <dbReference type="EC" id="6.3.4.18"/>
    </reaction>
</comment>
<dbReference type="OrthoDB" id="9804625at2"/>
<gene>
    <name evidence="5 6" type="primary">purK</name>
    <name evidence="8" type="ORF">E5987_05450</name>
</gene>
<dbReference type="UniPathway" id="UPA00074">
    <property type="reaction ID" value="UER00942"/>
</dbReference>
<dbReference type="InterPro" id="IPR011761">
    <property type="entry name" value="ATP-grasp"/>
</dbReference>
<dbReference type="SUPFAM" id="SSF56059">
    <property type="entry name" value="Glutathione synthetase ATP-binding domain-like"/>
    <property type="match status" value="1"/>
</dbReference>
<dbReference type="FunFam" id="3.30.470.20:FF:000029">
    <property type="entry name" value="N5-carboxyaminoimidazole ribonucleotide synthase"/>
    <property type="match status" value="1"/>
</dbReference>
<dbReference type="PANTHER" id="PTHR11609">
    <property type="entry name" value="PURINE BIOSYNTHESIS PROTEIN 6/7, PUR6/7"/>
    <property type="match status" value="1"/>
</dbReference>
<keyword evidence="3 5" id="KW-0658">Purine biosynthesis</keyword>
<dbReference type="Pfam" id="PF17769">
    <property type="entry name" value="PurK_C"/>
    <property type="match status" value="1"/>
</dbReference>
<dbReference type="GO" id="GO:0004638">
    <property type="term" value="F:phosphoribosylaminoimidazole carboxylase activity"/>
    <property type="evidence" value="ECO:0007669"/>
    <property type="project" value="InterPro"/>
</dbReference>
<feature type="binding site" evidence="5">
    <location>
        <position position="148"/>
    </location>
    <ligand>
        <name>ATP</name>
        <dbReference type="ChEBI" id="CHEBI:30616"/>
    </ligand>
</feature>
<evidence type="ECO:0000313" key="9">
    <source>
        <dbReference type="Proteomes" id="UP000472580"/>
    </source>
</evidence>
<feature type="domain" description="ATP-grasp" evidence="7">
    <location>
        <begin position="113"/>
        <end position="298"/>
    </location>
</feature>
<keyword evidence="2 5" id="KW-0547">Nucleotide-binding</keyword>
<evidence type="ECO:0000256" key="6">
    <source>
        <dbReference type="RuleBase" id="RU361200"/>
    </source>
</evidence>
<dbReference type="EC" id="6.3.4.18" evidence="5 6"/>
<dbReference type="NCBIfam" id="NF004676">
    <property type="entry name" value="PRK06019.1-2"/>
    <property type="match status" value="1"/>
</dbReference>
<dbReference type="InterPro" id="IPR054350">
    <property type="entry name" value="PurT/PurK_preATP-grasp"/>
</dbReference>
<dbReference type="Gene3D" id="3.40.50.20">
    <property type="match status" value="1"/>
</dbReference>
<feature type="binding site" evidence="5">
    <location>
        <position position="191"/>
    </location>
    <ligand>
        <name>ATP</name>
        <dbReference type="ChEBI" id="CHEBI:30616"/>
    </ligand>
</feature>
<proteinExistence type="inferred from homology"/>
<dbReference type="SUPFAM" id="SSF51246">
    <property type="entry name" value="Rudiment single hybrid motif"/>
    <property type="match status" value="1"/>
</dbReference>
<comment type="function">
    <text evidence="6">Catalyzes the ATP-dependent conversion of 5-aminoimidazole ribonucleotide (AIR) and HCO(3)- to N5-carboxyaminoimidazole ribonucleotide (N5-CAIR).</text>
</comment>
<dbReference type="GO" id="GO:0005524">
    <property type="term" value="F:ATP binding"/>
    <property type="evidence" value="ECO:0007669"/>
    <property type="project" value="UniProtKB-UniRule"/>
</dbReference>
<dbReference type="NCBIfam" id="NF004677">
    <property type="entry name" value="PRK06019.1-3"/>
    <property type="match status" value="1"/>
</dbReference>
<dbReference type="PROSITE" id="PS50975">
    <property type="entry name" value="ATP_GRASP"/>
    <property type="match status" value="1"/>
</dbReference>
<dbReference type="NCBIfam" id="TIGR01161">
    <property type="entry name" value="purK"/>
    <property type="match status" value="1"/>
</dbReference>
<evidence type="ECO:0000256" key="3">
    <source>
        <dbReference type="ARBA" id="ARBA00022755"/>
    </source>
</evidence>
<dbReference type="Gene3D" id="3.30.1490.20">
    <property type="entry name" value="ATP-grasp fold, A domain"/>
    <property type="match status" value="1"/>
</dbReference>
<reference evidence="8 9" key="1">
    <citation type="submission" date="2019-12" db="EMBL/GenBank/DDBJ databases">
        <title>Microbes associate with the intestines of laboratory mice.</title>
        <authorList>
            <person name="Navarre W."/>
            <person name="Wong E."/>
        </authorList>
    </citation>
    <scope>NUCLEOTIDE SEQUENCE [LARGE SCALE GENOMIC DNA]</scope>
    <source>
        <strain evidence="8 9">NM82_D38</strain>
    </source>
</reference>
<comment type="function">
    <text evidence="5">Catalyzes the ATP-dependent conversion of 5-aminoimidazole ribonucleotide (AIR) and HCO(3)(-) to N5-carboxyaminoimidazole ribonucleotide (N5-CAIR).</text>
</comment>
<dbReference type="InterPro" id="IPR011054">
    <property type="entry name" value="Rudment_hybrid_motif"/>
</dbReference>
<dbReference type="Pfam" id="PF02222">
    <property type="entry name" value="ATP-grasp"/>
    <property type="match status" value="1"/>
</dbReference>
<keyword evidence="1 5" id="KW-0436">Ligase</keyword>
<comment type="similarity">
    <text evidence="5 6">Belongs to the PurK/PurT family.</text>
</comment>
<dbReference type="GO" id="GO:0005829">
    <property type="term" value="C:cytosol"/>
    <property type="evidence" value="ECO:0007669"/>
    <property type="project" value="TreeGrafter"/>
</dbReference>
<feature type="binding site" evidence="5">
    <location>
        <position position="214"/>
    </location>
    <ligand>
        <name>ATP</name>
        <dbReference type="ChEBI" id="CHEBI:30616"/>
    </ligand>
</feature>
<keyword evidence="4 5" id="KW-0067">ATP-binding</keyword>
<dbReference type="InterPro" id="IPR005875">
    <property type="entry name" value="PurK"/>
</dbReference>
<feature type="binding site" evidence="5">
    <location>
        <begin position="183"/>
        <end position="186"/>
    </location>
    <ligand>
        <name>ATP</name>
        <dbReference type="ChEBI" id="CHEBI:30616"/>
    </ligand>
</feature>